<evidence type="ECO:0000313" key="1">
    <source>
        <dbReference type="EMBL" id="RFM25285.1"/>
    </source>
</evidence>
<reference evidence="1 2" key="1">
    <citation type="journal article" date="2011" name="ISME J.">
        <title>Community ecology of hot spring cyanobacterial mats: predominant populations and their functional potential.</title>
        <authorList>
            <person name="Klatt C.G."/>
            <person name="Wood J.M."/>
            <person name="Rusch D.B."/>
            <person name="Bateson M.M."/>
            <person name="Hamamura N."/>
            <person name="Heidelberg J.F."/>
            <person name="Grossman A.R."/>
            <person name="Bhaya D."/>
            <person name="Cohan F.M."/>
            <person name="Kuhl M."/>
            <person name="Bryant D.A."/>
            <person name="Ward D.M."/>
        </authorList>
    </citation>
    <scope>NUCLEOTIDE SEQUENCE [LARGE SCALE GENOMIC DNA]</scope>
    <source>
        <strain evidence="1">OS</strain>
    </source>
</reference>
<comment type="caution">
    <text evidence="1">The sequence shown here is derived from an EMBL/GenBank/DDBJ whole genome shotgun (WGS) entry which is preliminary data.</text>
</comment>
<evidence type="ECO:0000313" key="2">
    <source>
        <dbReference type="Proteomes" id="UP000266389"/>
    </source>
</evidence>
<name>A0A395M3A6_9BACT</name>
<protein>
    <submittedName>
        <fullName evidence="1">Uncharacterized protein</fullName>
    </submittedName>
</protein>
<dbReference type="Proteomes" id="UP000266389">
    <property type="component" value="Unassembled WGS sequence"/>
</dbReference>
<gene>
    <name evidence="1" type="ORF">D0433_01290</name>
</gene>
<organism evidence="1 2">
    <name type="scientific">Candidatus Thermochlorobacter aerophilus</name>
    <dbReference type="NCBI Taxonomy" id="1868324"/>
    <lineage>
        <taxon>Bacteria</taxon>
        <taxon>Pseudomonadati</taxon>
        <taxon>Chlorobiota</taxon>
        <taxon>Chlorobiia</taxon>
        <taxon>Chlorobiales</taxon>
        <taxon>Candidatus Thermochlorobacteriaceae</taxon>
        <taxon>Candidatus Thermochlorobacter</taxon>
    </lineage>
</organism>
<accession>A0A395M3A6</accession>
<dbReference type="EMBL" id="PHFL01000007">
    <property type="protein sequence ID" value="RFM25285.1"/>
    <property type="molecule type" value="Genomic_DNA"/>
</dbReference>
<proteinExistence type="predicted"/>
<sequence>MMLLQNALGMSAMRVSQYRLAGLYPALRSDGALDALNTAKYPCQNLSVLFIQADITAGVNT</sequence>
<dbReference type="AlphaFoldDB" id="A0A395M3A6"/>